<dbReference type="NCBIfam" id="TIGR00377">
    <property type="entry name" value="ant_ant_sig"/>
    <property type="match status" value="1"/>
</dbReference>
<dbReference type="AlphaFoldDB" id="A0A5S9IX68"/>
<dbReference type="InterPro" id="IPR003658">
    <property type="entry name" value="Anti-sigma_ant"/>
</dbReference>
<name>A0A5S9IX68_UABAM</name>
<evidence type="ECO:0000259" key="4">
    <source>
        <dbReference type="PROSITE" id="PS50801"/>
    </source>
</evidence>
<dbReference type="RefSeq" id="WP_151972402.1">
    <property type="nucleotide sequence ID" value="NZ_AP019860.1"/>
</dbReference>
<evidence type="ECO:0000313" key="5">
    <source>
        <dbReference type="EMBL" id="BBM88165.1"/>
    </source>
</evidence>
<feature type="domain" description="STAS" evidence="4">
    <location>
        <begin position="7"/>
        <end position="116"/>
    </location>
</feature>
<dbReference type="Pfam" id="PF01740">
    <property type="entry name" value="STAS"/>
    <property type="match status" value="1"/>
</dbReference>
<feature type="compositionally biased region" description="Low complexity" evidence="3">
    <location>
        <begin position="138"/>
        <end position="161"/>
    </location>
</feature>
<dbReference type="CDD" id="cd07043">
    <property type="entry name" value="STAS_anti-anti-sigma_factors"/>
    <property type="match status" value="1"/>
</dbReference>
<dbReference type="GO" id="GO:0043856">
    <property type="term" value="F:anti-sigma factor antagonist activity"/>
    <property type="evidence" value="ECO:0007669"/>
    <property type="project" value="InterPro"/>
</dbReference>
<keyword evidence="6" id="KW-1185">Reference proteome</keyword>
<evidence type="ECO:0000256" key="2">
    <source>
        <dbReference type="RuleBase" id="RU003749"/>
    </source>
</evidence>
<dbReference type="Gene3D" id="3.30.750.24">
    <property type="entry name" value="STAS domain"/>
    <property type="match status" value="1"/>
</dbReference>
<sequence>MADLTFTVEQLPEMNTAAIVRINGAIDAKTVVHFQEKLDELQNGGYTRFILDMVGIKYVNSTGLGTLVNVADALENRGGGIALVKIHPKVKVVFDMLGLNAFFKIFSNEKEALGFFQKSAKPEEMGGGSSQKSQTQEKPASSSSSSSGSSSKPPASKSADSGYNVIKTKVPPPQSPGSPYSLVCAVCTVKLTIPKPGSYKCPRCGTFFKLTKDGTATFTERKKAASLQMKLACTDECVEGLCEFVGVLASRIGFPADSIKAIKECLMEICGAVIEKAYDNKQYYSYSVVINPSSTELKIQISDYGKFIYDNKSCFDRSRQVMDEFEHKQHPKGGNVITMVKKFN</sequence>
<dbReference type="SUPFAM" id="SSF52091">
    <property type="entry name" value="SpoIIaa-like"/>
    <property type="match status" value="1"/>
</dbReference>
<evidence type="ECO:0000256" key="1">
    <source>
        <dbReference type="ARBA" id="ARBA00009013"/>
    </source>
</evidence>
<organism evidence="5 6">
    <name type="scientific">Uabimicrobium amorphum</name>
    <dbReference type="NCBI Taxonomy" id="2596890"/>
    <lineage>
        <taxon>Bacteria</taxon>
        <taxon>Pseudomonadati</taxon>
        <taxon>Planctomycetota</taxon>
        <taxon>Candidatus Uabimicrobiia</taxon>
        <taxon>Candidatus Uabimicrobiales</taxon>
        <taxon>Candidatus Uabimicrobiaceae</taxon>
        <taxon>Candidatus Uabimicrobium</taxon>
    </lineage>
</organism>
<feature type="region of interest" description="Disordered" evidence="3">
    <location>
        <begin position="121"/>
        <end position="178"/>
    </location>
</feature>
<reference evidence="5 6" key="1">
    <citation type="submission" date="2019-08" db="EMBL/GenBank/DDBJ databases">
        <title>Complete genome sequence of Candidatus Uab amorphum.</title>
        <authorList>
            <person name="Shiratori T."/>
            <person name="Suzuki S."/>
            <person name="Kakizawa Y."/>
            <person name="Ishida K."/>
        </authorList>
    </citation>
    <scope>NUCLEOTIDE SEQUENCE [LARGE SCALE GENOMIC DNA]</scope>
    <source>
        <strain evidence="5 6">SRT547</strain>
    </source>
</reference>
<evidence type="ECO:0000313" key="6">
    <source>
        <dbReference type="Proteomes" id="UP000326354"/>
    </source>
</evidence>
<evidence type="ECO:0000256" key="3">
    <source>
        <dbReference type="SAM" id="MobiDB-lite"/>
    </source>
</evidence>
<gene>
    <name evidence="5" type="ORF">UABAM_06582</name>
</gene>
<proteinExistence type="inferred from homology"/>
<dbReference type="PROSITE" id="PS50801">
    <property type="entry name" value="STAS"/>
    <property type="match status" value="1"/>
</dbReference>
<dbReference type="InterPro" id="IPR036513">
    <property type="entry name" value="STAS_dom_sf"/>
</dbReference>
<dbReference type="PANTHER" id="PTHR33495">
    <property type="entry name" value="ANTI-SIGMA FACTOR ANTAGONIST TM_1081-RELATED-RELATED"/>
    <property type="match status" value="1"/>
</dbReference>
<dbReference type="KEGG" id="uam:UABAM_06582"/>
<protein>
    <recommendedName>
        <fullName evidence="2">Anti-sigma factor antagonist</fullName>
    </recommendedName>
</protein>
<dbReference type="Proteomes" id="UP000326354">
    <property type="component" value="Chromosome"/>
</dbReference>
<dbReference type="OrthoDB" id="287687at2"/>
<accession>A0A5S9IX68</accession>
<dbReference type="EMBL" id="AP019860">
    <property type="protein sequence ID" value="BBM88165.1"/>
    <property type="molecule type" value="Genomic_DNA"/>
</dbReference>
<comment type="similarity">
    <text evidence="1 2">Belongs to the anti-sigma-factor antagonist family.</text>
</comment>
<dbReference type="InterPro" id="IPR002645">
    <property type="entry name" value="STAS_dom"/>
</dbReference>